<proteinExistence type="predicted"/>
<keyword evidence="2" id="KW-1185">Reference proteome</keyword>
<dbReference type="EMBL" id="CP001649">
    <property type="protein sequence ID" value="ACS78273.1"/>
    <property type="molecule type" value="Genomic_DNA"/>
</dbReference>
<gene>
    <name evidence="1" type="ordered locus">Desal_0203</name>
</gene>
<dbReference type="HOGENOM" id="CLU_2933782_0_0_7"/>
<evidence type="ECO:0000313" key="2">
    <source>
        <dbReference type="Proteomes" id="UP000002601"/>
    </source>
</evidence>
<name>C6BVQ9_MARSD</name>
<dbReference type="Proteomes" id="UP000002601">
    <property type="component" value="Chromosome"/>
</dbReference>
<reference evidence="1 2" key="1">
    <citation type="submission" date="2009-06" db="EMBL/GenBank/DDBJ databases">
        <title>Complete sequence of Desulfovibrio salexigens DSM 2638.</title>
        <authorList>
            <consortium name="US DOE Joint Genome Institute"/>
            <person name="Lucas S."/>
            <person name="Copeland A."/>
            <person name="Lapidus A."/>
            <person name="Glavina del Rio T."/>
            <person name="Tice H."/>
            <person name="Bruce D."/>
            <person name="Goodwin L."/>
            <person name="Pitluck S."/>
            <person name="Munk A.C."/>
            <person name="Brettin T."/>
            <person name="Detter J.C."/>
            <person name="Han C."/>
            <person name="Tapia R."/>
            <person name="Larimer F."/>
            <person name="Land M."/>
            <person name="Hauser L."/>
            <person name="Kyrpides N."/>
            <person name="Anderson I."/>
            <person name="Wall J.D."/>
            <person name="Arkin A.P."/>
            <person name="Dehal P."/>
            <person name="Chivian D."/>
            <person name="Giles B."/>
            <person name="Hazen T.C."/>
        </authorList>
    </citation>
    <scope>NUCLEOTIDE SEQUENCE [LARGE SCALE GENOMIC DNA]</scope>
    <source>
        <strain evidence="2">ATCC 14822 / DSM 2638 / NCIMB 8403 / VKM B-1763</strain>
    </source>
</reference>
<protein>
    <submittedName>
        <fullName evidence="1">Uncharacterized protein</fullName>
    </submittedName>
</protein>
<evidence type="ECO:0000313" key="1">
    <source>
        <dbReference type="EMBL" id="ACS78273.1"/>
    </source>
</evidence>
<sequence length="60" mass="6584">MRIVMLHVALARLNKLRMVIIDGLKAGLHGVGKAYILQAAGIESRSRKIRAQKTSGKSRT</sequence>
<dbReference type="KEGG" id="dsa:Desal_0203"/>
<organism evidence="1 2">
    <name type="scientific">Maridesulfovibrio salexigens (strain ATCC 14822 / DSM 2638 / NCIMB 8403 / VKM B-1763)</name>
    <name type="common">Desulfovibrio salexigens</name>
    <dbReference type="NCBI Taxonomy" id="526222"/>
    <lineage>
        <taxon>Bacteria</taxon>
        <taxon>Pseudomonadati</taxon>
        <taxon>Thermodesulfobacteriota</taxon>
        <taxon>Desulfovibrionia</taxon>
        <taxon>Desulfovibrionales</taxon>
        <taxon>Desulfovibrionaceae</taxon>
        <taxon>Maridesulfovibrio</taxon>
    </lineage>
</organism>
<dbReference type="AlphaFoldDB" id="C6BVQ9"/>
<accession>C6BVQ9</accession>